<keyword evidence="3" id="KW-1185">Reference proteome</keyword>
<evidence type="ECO:0000256" key="1">
    <source>
        <dbReference type="SAM" id="Phobius"/>
    </source>
</evidence>
<sequence>MNYIMQVGLYKLKFCSKVSMLDSISYTFLNSLISLAWSTHNGTNCSGSNSGSVHRDRLPLGQSVAWLTILNIVSVISTRVFTLLVYPIKLTCFIMPTWDLPLDLTGDLEGL</sequence>
<keyword evidence="1" id="KW-1133">Transmembrane helix</keyword>
<reference evidence="2 3" key="1">
    <citation type="journal article" date="2018" name="Nat. Genet.">
        <title>The Rosa genome provides new insights in the design of modern roses.</title>
        <authorList>
            <person name="Bendahmane M."/>
        </authorList>
    </citation>
    <scope>NUCLEOTIDE SEQUENCE [LARGE SCALE GENOMIC DNA]</scope>
    <source>
        <strain evidence="3">cv. Old Blush</strain>
    </source>
</reference>
<gene>
    <name evidence="2" type="ORF">RchiOBHm_Chr6g0278881</name>
</gene>
<keyword evidence="1" id="KW-0812">Transmembrane</keyword>
<dbReference type="Proteomes" id="UP000238479">
    <property type="component" value="Chromosome 6"/>
</dbReference>
<proteinExistence type="predicted"/>
<dbReference type="Gramene" id="PRQ25015">
    <property type="protein sequence ID" value="PRQ25015"/>
    <property type="gene ID" value="RchiOBHm_Chr6g0278881"/>
</dbReference>
<dbReference type="EMBL" id="PDCK01000044">
    <property type="protein sequence ID" value="PRQ25015.1"/>
    <property type="molecule type" value="Genomic_DNA"/>
</dbReference>
<accession>A0A2P6PSV0</accession>
<comment type="caution">
    <text evidence="2">The sequence shown here is derived from an EMBL/GenBank/DDBJ whole genome shotgun (WGS) entry which is preliminary data.</text>
</comment>
<evidence type="ECO:0000313" key="3">
    <source>
        <dbReference type="Proteomes" id="UP000238479"/>
    </source>
</evidence>
<organism evidence="2 3">
    <name type="scientific">Rosa chinensis</name>
    <name type="common">China rose</name>
    <dbReference type="NCBI Taxonomy" id="74649"/>
    <lineage>
        <taxon>Eukaryota</taxon>
        <taxon>Viridiplantae</taxon>
        <taxon>Streptophyta</taxon>
        <taxon>Embryophyta</taxon>
        <taxon>Tracheophyta</taxon>
        <taxon>Spermatophyta</taxon>
        <taxon>Magnoliopsida</taxon>
        <taxon>eudicotyledons</taxon>
        <taxon>Gunneridae</taxon>
        <taxon>Pentapetalae</taxon>
        <taxon>rosids</taxon>
        <taxon>fabids</taxon>
        <taxon>Rosales</taxon>
        <taxon>Rosaceae</taxon>
        <taxon>Rosoideae</taxon>
        <taxon>Rosoideae incertae sedis</taxon>
        <taxon>Rosa</taxon>
    </lineage>
</organism>
<feature type="transmembrane region" description="Helical" evidence="1">
    <location>
        <begin position="64"/>
        <end position="86"/>
    </location>
</feature>
<dbReference type="AlphaFoldDB" id="A0A2P6PSV0"/>
<evidence type="ECO:0000313" key="2">
    <source>
        <dbReference type="EMBL" id="PRQ25015.1"/>
    </source>
</evidence>
<keyword evidence="1" id="KW-0472">Membrane</keyword>
<protein>
    <submittedName>
        <fullName evidence="2">Uncharacterized protein</fullName>
    </submittedName>
</protein>
<name>A0A2P6PSV0_ROSCH</name>